<evidence type="ECO:0000256" key="1">
    <source>
        <dbReference type="ARBA" id="ARBA00004651"/>
    </source>
</evidence>
<dbReference type="GO" id="GO:0005886">
    <property type="term" value="C:plasma membrane"/>
    <property type="evidence" value="ECO:0007669"/>
    <property type="project" value="UniProtKB-SubCell"/>
</dbReference>
<feature type="transmembrane region" description="Helical" evidence="6">
    <location>
        <begin position="179"/>
        <end position="197"/>
    </location>
</feature>
<protein>
    <submittedName>
        <fullName evidence="7">LysE family translocator</fullName>
    </submittedName>
</protein>
<dbReference type="PANTHER" id="PTHR30086:SF20">
    <property type="entry name" value="ARGININE EXPORTER PROTEIN ARGO-RELATED"/>
    <property type="match status" value="1"/>
</dbReference>
<feature type="transmembrane region" description="Helical" evidence="6">
    <location>
        <begin position="110"/>
        <end position="132"/>
    </location>
</feature>
<feature type="transmembrane region" description="Helical" evidence="6">
    <location>
        <begin position="6"/>
        <end position="26"/>
    </location>
</feature>
<evidence type="ECO:0000313" key="7">
    <source>
        <dbReference type="EMBL" id="TJY41091.1"/>
    </source>
</evidence>
<reference evidence="7 8" key="1">
    <citation type="submission" date="2019-04" db="EMBL/GenBank/DDBJ databases">
        <title>Cohnella sp. nov., isolated from soil.</title>
        <authorList>
            <person name="Kim W."/>
        </authorList>
    </citation>
    <scope>NUCLEOTIDE SEQUENCE [LARGE SCALE GENOMIC DNA]</scope>
    <source>
        <strain evidence="7 8">CAU 1483</strain>
    </source>
</reference>
<keyword evidence="8" id="KW-1185">Reference proteome</keyword>
<organism evidence="7 8">
    <name type="scientific">Cohnella pontilimi</name>
    <dbReference type="NCBI Taxonomy" id="2564100"/>
    <lineage>
        <taxon>Bacteria</taxon>
        <taxon>Bacillati</taxon>
        <taxon>Bacillota</taxon>
        <taxon>Bacilli</taxon>
        <taxon>Bacillales</taxon>
        <taxon>Paenibacillaceae</taxon>
        <taxon>Cohnella</taxon>
    </lineage>
</organism>
<dbReference type="Proteomes" id="UP000309673">
    <property type="component" value="Unassembled WGS sequence"/>
</dbReference>
<name>A0A4U0F8X8_9BACL</name>
<dbReference type="OrthoDB" id="7874789at2"/>
<keyword evidence="4 6" id="KW-1133">Transmembrane helix</keyword>
<feature type="transmembrane region" description="Helical" evidence="6">
    <location>
        <begin position="38"/>
        <end position="65"/>
    </location>
</feature>
<dbReference type="EMBL" id="SUPK01000007">
    <property type="protein sequence ID" value="TJY41091.1"/>
    <property type="molecule type" value="Genomic_DNA"/>
</dbReference>
<dbReference type="AlphaFoldDB" id="A0A4U0F8X8"/>
<evidence type="ECO:0000256" key="2">
    <source>
        <dbReference type="ARBA" id="ARBA00022475"/>
    </source>
</evidence>
<feature type="transmembrane region" description="Helical" evidence="6">
    <location>
        <begin position="144"/>
        <end position="167"/>
    </location>
</feature>
<comment type="subcellular location">
    <subcellularLocation>
        <location evidence="1">Cell membrane</location>
        <topology evidence="1">Multi-pass membrane protein</topology>
    </subcellularLocation>
</comment>
<dbReference type="RefSeq" id="WP_136778719.1">
    <property type="nucleotide sequence ID" value="NZ_SUPK01000007.1"/>
</dbReference>
<evidence type="ECO:0000256" key="6">
    <source>
        <dbReference type="SAM" id="Phobius"/>
    </source>
</evidence>
<keyword evidence="5 6" id="KW-0472">Membrane</keyword>
<evidence type="ECO:0000256" key="5">
    <source>
        <dbReference type="ARBA" id="ARBA00023136"/>
    </source>
</evidence>
<dbReference type="Pfam" id="PF01810">
    <property type="entry name" value="LysE"/>
    <property type="match status" value="1"/>
</dbReference>
<keyword evidence="2" id="KW-1003">Cell membrane</keyword>
<proteinExistence type="predicted"/>
<accession>A0A4U0F8X8</accession>
<evidence type="ECO:0000256" key="3">
    <source>
        <dbReference type="ARBA" id="ARBA00022692"/>
    </source>
</evidence>
<dbReference type="PANTHER" id="PTHR30086">
    <property type="entry name" value="ARGININE EXPORTER PROTEIN ARGO"/>
    <property type="match status" value="1"/>
</dbReference>
<sequence length="201" mass="21885">MAPILKGIILGFSIAAPVGPIGVLCIRKTLDQGRIMGFAAGLGAATADAVYGSVAALGLSLVMQFLIKQSIWINVLGAVFLLYLAYKTFRAPIRHDHAPDIARLNYMKTFGTTLLLTLTNPLTIVSFVGIFAGMNIASESDQSLFLVLGVFVGSAIWWLFLISIVGSFRQMMSTRIMKWINSLSAFILLGFGMYSLYKTFM</sequence>
<comment type="caution">
    <text evidence="7">The sequence shown here is derived from an EMBL/GenBank/DDBJ whole genome shotgun (WGS) entry which is preliminary data.</text>
</comment>
<evidence type="ECO:0000256" key="4">
    <source>
        <dbReference type="ARBA" id="ARBA00022989"/>
    </source>
</evidence>
<keyword evidence="3 6" id="KW-0812">Transmembrane</keyword>
<gene>
    <name evidence="7" type="ORF">E5161_15445</name>
</gene>
<feature type="transmembrane region" description="Helical" evidence="6">
    <location>
        <begin position="71"/>
        <end position="89"/>
    </location>
</feature>
<dbReference type="GO" id="GO:0015171">
    <property type="term" value="F:amino acid transmembrane transporter activity"/>
    <property type="evidence" value="ECO:0007669"/>
    <property type="project" value="TreeGrafter"/>
</dbReference>
<evidence type="ECO:0000313" key="8">
    <source>
        <dbReference type="Proteomes" id="UP000309673"/>
    </source>
</evidence>
<dbReference type="InterPro" id="IPR001123">
    <property type="entry name" value="LeuE-type"/>
</dbReference>